<evidence type="ECO:0000256" key="1">
    <source>
        <dbReference type="SAM" id="Phobius"/>
    </source>
</evidence>
<keyword evidence="1" id="KW-1133">Transmembrane helix</keyword>
<reference evidence="2 3" key="1">
    <citation type="submission" date="2020-05" db="EMBL/GenBank/DDBJ databases">
        <title>MicrobeNet Type strains.</title>
        <authorList>
            <person name="Nicholson A.C."/>
        </authorList>
    </citation>
    <scope>NUCLEOTIDE SEQUENCE [LARGE SCALE GENOMIC DNA]</scope>
    <source>
        <strain evidence="2 3">JCM 3224</strain>
    </source>
</reference>
<organism evidence="2 3">
    <name type="scientific">Nocardia uniformis</name>
    <dbReference type="NCBI Taxonomy" id="53432"/>
    <lineage>
        <taxon>Bacteria</taxon>
        <taxon>Bacillati</taxon>
        <taxon>Actinomycetota</taxon>
        <taxon>Actinomycetes</taxon>
        <taxon>Mycobacteriales</taxon>
        <taxon>Nocardiaceae</taxon>
        <taxon>Nocardia</taxon>
    </lineage>
</organism>
<name>A0A849BW47_9NOCA</name>
<sequence>MRGVAVGTASGAVAVAAHGLGGGAVAPTGAALALLLATCALIGVVVATVRPRGGLLSTMAMLAVGQSIGHEALSMGPQHHQHGVGTAMLAAHLVAVPVGAVLIRAAEIGVRRAVTSVRRFLVVLGLEPLPPHRPTPVPVHQRAVALRLLVSSGSGLRGPPCPQNPSLLAPA</sequence>
<comment type="caution">
    <text evidence="2">The sequence shown here is derived from an EMBL/GenBank/DDBJ whole genome shotgun (WGS) entry which is preliminary data.</text>
</comment>
<accession>A0A849BW47</accession>
<feature type="transmembrane region" description="Helical" evidence="1">
    <location>
        <begin position="29"/>
        <end position="49"/>
    </location>
</feature>
<evidence type="ECO:0000313" key="3">
    <source>
        <dbReference type="Proteomes" id="UP000586827"/>
    </source>
</evidence>
<protein>
    <submittedName>
        <fullName evidence="2">Uncharacterized protein</fullName>
    </submittedName>
</protein>
<keyword evidence="3" id="KW-1185">Reference proteome</keyword>
<dbReference type="AlphaFoldDB" id="A0A849BW47"/>
<keyword evidence="1" id="KW-0472">Membrane</keyword>
<evidence type="ECO:0000313" key="2">
    <source>
        <dbReference type="EMBL" id="NNH69196.1"/>
    </source>
</evidence>
<dbReference type="Proteomes" id="UP000586827">
    <property type="component" value="Unassembled WGS sequence"/>
</dbReference>
<dbReference type="EMBL" id="JABELX010000001">
    <property type="protein sequence ID" value="NNH69196.1"/>
    <property type="molecule type" value="Genomic_DNA"/>
</dbReference>
<proteinExistence type="predicted"/>
<keyword evidence="1" id="KW-0812">Transmembrane</keyword>
<gene>
    <name evidence="2" type="ORF">HLB23_04815</name>
</gene>